<keyword evidence="2" id="KW-0489">Methyltransferase</keyword>
<dbReference type="RefSeq" id="WP_170921390.1">
    <property type="nucleotide sequence ID" value="NZ_FWZU01000002.1"/>
</dbReference>
<dbReference type="PANTHER" id="PTHR34203:SF15">
    <property type="entry name" value="SLL1173 PROTEIN"/>
    <property type="match status" value="1"/>
</dbReference>
<name>A0A1X7CYG1_9BACT</name>
<feature type="domain" description="Methyltransferase FkbM" evidence="1">
    <location>
        <begin position="129"/>
        <end position="222"/>
    </location>
</feature>
<dbReference type="GO" id="GO:0032259">
    <property type="term" value="P:methylation"/>
    <property type="evidence" value="ECO:0007669"/>
    <property type="project" value="UniProtKB-KW"/>
</dbReference>
<dbReference type="NCBIfam" id="TIGR01444">
    <property type="entry name" value="fkbM_fam"/>
    <property type="match status" value="1"/>
</dbReference>
<evidence type="ECO:0000313" key="2">
    <source>
        <dbReference type="EMBL" id="SMF05426.1"/>
    </source>
</evidence>
<keyword evidence="3" id="KW-1185">Reference proteome</keyword>
<dbReference type="Gene3D" id="3.40.50.150">
    <property type="entry name" value="Vaccinia Virus protein VP39"/>
    <property type="match status" value="1"/>
</dbReference>
<proteinExistence type="predicted"/>
<dbReference type="AlphaFoldDB" id="A0A1X7CYG1"/>
<reference evidence="3" key="1">
    <citation type="submission" date="2017-04" db="EMBL/GenBank/DDBJ databases">
        <authorList>
            <person name="Varghese N."/>
            <person name="Submissions S."/>
        </authorList>
    </citation>
    <scope>NUCLEOTIDE SEQUENCE [LARGE SCALE GENOMIC DNA]</scope>
    <source>
        <strain evidence="3">K3S</strain>
    </source>
</reference>
<dbReference type="Pfam" id="PF05050">
    <property type="entry name" value="Methyltransf_21"/>
    <property type="match status" value="1"/>
</dbReference>
<gene>
    <name evidence="2" type="ORF">SAMN06295933_1433</name>
</gene>
<accession>A0A1X7CYG1</accession>
<sequence>MDNELIDKFLGKLENETIEQFQEVENLFCSRDFSLEQIGGWFLIKFAPNLGYMPIWKYEPMTRYSFQHKAWECKIGKYRFFTSACPFFEFVCELRGYTLPGTVCPDSVVVDAGPWNGISGMYFSAAADKGKIIFLEPDKQSADFIATDIDKNKFTNCELVRKALYSKSGEVGFKHKSGGESSINDSGAATVQAITLNDLVAAYAPNGVDFFKIDIEGAEIEIADDIAAYISENPKSWAAIASYHQVGDVRSSSILEARFAKYPDLVFKTAYPYHETTFAANVKNEIVAGNIKKMTSFAVGWKAIDKDMERRS</sequence>
<organism evidence="2 3">
    <name type="scientific">Desulfovibrio gilichinskyi</name>
    <dbReference type="NCBI Taxonomy" id="1519643"/>
    <lineage>
        <taxon>Bacteria</taxon>
        <taxon>Pseudomonadati</taxon>
        <taxon>Thermodesulfobacteriota</taxon>
        <taxon>Desulfovibrionia</taxon>
        <taxon>Desulfovibrionales</taxon>
        <taxon>Desulfovibrionaceae</taxon>
        <taxon>Desulfovibrio</taxon>
    </lineage>
</organism>
<dbReference type="GO" id="GO:0008168">
    <property type="term" value="F:methyltransferase activity"/>
    <property type="evidence" value="ECO:0007669"/>
    <property type="project" value="UniProtKB-KW"/>
</dbReference>
<dbReference type="Proteomes" id="UP000192906">
    <property type="component" value="Unassembled WGS sequence"/>
</dbReference>
<dbReference type="InterPro" id="IPR029063">
    <property type="entry name" value="SAM-dependent_MTases_sf"/>
</dbReference>
<dbReference type="STRING" id="1519643.SAMN06295933_1433"/>
<keyword evidence="2" id="KW-0808">Transferase</keyword>
<dbReference type="InterPro" id="IPR006342">
    <property type="entry name" value="FkbM_mtfrase"/>
</dbReference>
<dbReference type="SUPFAM" id="SSF53335">
    <property type="entry name" value="S-adenosyl-L-methionine-dependent methyltransferases"/>
    <property type="match status" value="1"/>
</dbReference>
<dbReference type="EMBL" id="FWZU01000002">
    <property type="protein sequence ID" value="SMF05426.1"/>
    <property type="molecule type" value="Genomic_DNA"/>
</dbReference>
<evidence type="ECO:0000313" key="3">
    <source>
        <dbReference type="Proteomes" id="UP000192906"/>
    </source>
</evidence>
<protein>
    <submittedName>
        <fullName evidence="2">Methyltransferase, FkbM family</fullName>
    </submittedName>
</protein>
<dbReference type="InterPro" id="IPR052514">
    <property type="entry name" value="SAM-dependent_MTase"/>
</dbReference>
<evidence type="ECO:0000259" key="1">
    <source>
        <dbReference type="Pfam" id="PF05050"/>
    </source>
</evidence>
<dbReference type="PANTHER" id="PTHR34203">
    <property type="entry name" value="METHYLTRANSFERASE, FKBM FAMILY PROTEIN"/>
    <property type="match status" value="1"/>
</dbReference>